<evidence type="ECO:0000313" key="1">
    <source>
        <dbReference type="EMBL" id="KAI8555368.1"/>
    </source>
</evidence>
<comment type="caution">
    <text evidence="1">The sequence shown here is derived from an EMBL/GenBank/DDBJ whole genome shotgun (WGS) entry which is preliminary data.</text>
</comment>
<sequence length="383" mass="40403">MAEGASKYLFFCLLILLTFFSSEVLPRKEIEQKDLKTEANRVFDKIPYRELIDHFHHKTTLHDTIYPPNFPTFTPTVVTIPSTVPVTVTVTPNPTSTSTPVPIPSSTTVPITNPVTTPSTVQPITNPVTSYPAPTTGVPVTTPVTVGTPAVSGQSWCVAKSGATESALQAALDYACGLGGAECSVIQEDGGCYNPNSLESHASFAFNSYYQKNPVQTSCDFGGTAVITYVNPTGFEAAKEDFEAAKFGPLIPQACKEQLILLECFTAASIDQIYSSYPTETSAGTGTCIYQSSLASSSSPMTETTTSPTTTSSPGSIVAGSDSLPSVLNASNPASGSTSVFGDGPPSYPSYNTSTSMAINLQPFVRCIIPVASYIIGKVIFDV</sequence>
<keyword evidence="2" id="KW-1185">Reference proteome</keyword>
<reference evidence="1" key="1">
    <citation type="submission" date="2022-02" db="EMBL/GenBank/DDBJ databases">
        <title>Plant Genome Project.</title>
        <authorList>
            <person name="Zhang R.-G."/>
        </authorList>
    </citation>
    <scope>NUCLEOTIDE SEQUENCE</scope>
    <source>
        <strain evidence="1">AT1</strain>
    </source>
</reference>
<protein>
    <submittedName>
        <fullName evidence="1">Uncharacterized protein</fullName>
    </submittedName>
</protein>
<name>A0ACC0NSA0_RHOML</name>
<proteinExistence type="predicted"/>
<evidence type="ECO:0000313" key="2">
    <source>
        <dbReference type="Proteomes" id="UP001062846"/>
    </source>
</evidence>
<accession>A0ACC0NSA0</accession>
<organism evidence="1 2">
    <name type="scientific">Rhododendron molle</name>
    <name type="common">Chinese azalea</name>
    <name type="synonym">Azalea mollis</name>
    <dbReference type="NCBI Taxonomy" id="49168"/>
    <lineage>
        <taxon>Eukaryota</taxon>
        <taxon>Viridiplantae</taxon>
        <taxon>Streptophyta</taxon>
        <taxon>Embryophyta</taxon>
        <taxon>Tracheophyta</taxon>
        <taxon>Spermatophyta</taxon>
        <taxon>Magnoliopsida</taxon>
        <taxon>eudicotyledons</taxon>
        <taxon>Gunneridae</taxon>
        <taxon>Pentapetalae</taxon>
        <taxon>asterids</taxon>
        <taxon>Ericales</taxon>
        <taxon>Ericaceae</taxon>
        <taxon>Ericoideae</taxon>
        <taxon>Rhodoreae</taxon>
        <taxon>Rhododendron</taxon>
    </lineage>
</organism>
<gene>
    <name evidence="1" type="ORF">RHMOL_Rhmol05G0169600</name>
</gene>
<dbReference type="EMBL" id="CM046392">
    <property type="protein sequence ID" value="KAI8555368.1"/>
    <property type="molecule type" value="Genomic_DNA"/>
</dbReference>
<dbReference type="Proteomes" id="UP001062846">
    <property type="component" value="Chromosome 5"/>
</dbReference>